<dbReference type="OrthoDB" id="343296at2759"/>
<dbReference type="InterPro" id="IPR011992">
    <property type="entry name" value="EF-hand-dom_pair"/>
</dbReference>
<dbReference type="EMBL" id="JACXVP010000002">
    <property type="protein sequence ID" value="KAG5622758.1"/>
    <property type="molecule type" value="Genomic_DNA"/>
</dbReference>
<dbReference type="PANTHER" id="PTHR47319">
    <property type="entry name" value="CALCIUM-BINDING PROTEIN KIC"/>
    <property type="match status" value="1"/>
</dbReference>
<gene>
    <name evidence="3" type="ORF">H5410_007976</name>
</gene>
<evidence type="ECO:0000313" key="4">
    <source>
        <dbReference type="Proteomes" id="UP000824120"/>
    </source>
</evidence>
<dbReference type="PROSITE" id="PS00018">
    <property type="entry name" value="EF_HAND_1"/>
    <property type="match status" value="1"/>
</dbReference>
<evidence type="ECO:0000259" key="2">
    <source>
        <dbReference type="PROSITE" id="PS50222"/>
    </source>
</evidence>
<dbReference type="InterPro" id="IPR044205">
    <property type="entry name" value="KIC/PBP1/KRP1"/>
</dbReference>
<dbReference type="Pfam" id="PF13833">
    <property type="entry name" value="EF-hand_8"/>
    <property type="match status" value="1"/>
</dbReference>
<dbReference type="PROSITE" id="PS50222">
    <property type="entry name" value="EF_HAND_2"/>
    <property type="match status" value="1"/>
</dbReference>
<dbReference type="AlphaFoldDB" id="A0A9J6ADK6"/>
<name>A0A9J6ADK6_SOLCO</name>
<dbReference type="InterPro" id="IPR002048">
    <property type="entry name" value="EF_hand_dom"/>
</dbReference>
<dbReference type="GO" id="GO:0005509">
    <property type="term" value="F:calcium ion binding"/>
    <property type="evidence" value="ECO:0007669"/>
    <property type="project" value="InterPro"/>
</dbReference>
<dbReference type="Gene3D" id="1.10.238.10">
    <property type="entry name" value="EF-hand"/>
    <property type="match status" value="1"/>
</dbReference>
<comment type="caution">
    <text evidence="3">The sequence shown here is derived from an EMBL/GenBank/DDBJ whole genome shotgun (WGS) entry which is preliminary data.</text>
</comment>
<dbReference type="SUPFAM" id="SSF47473">
    <property type="entry name" value="EF-hand"/>
    <property type="match status" value="1"/>
</dbReference>
<evidence type="ECO:0000256" key="1">
    <source>
        <dbReference type="ARBA" id="ARBA00022837"/>
    </source>
</evidence>
<keyword evidence="4" id="KW-1185">Reference proteome</keyword>
<evidence type="ECO:0000313" key="3">
    <source>
        <dbReference type="EMBL" id="KAG5622758.1"/>
    </source>
</evidence>
<organism evidence="3 4">
    <name type="scientific">Solanum commersonii</name>
    <name type="common">Commerson's wild potato</name>
    <name type="synonym">Commerson's nightshade</name>
    <dbReference type="NCBI Taxonomy" id="4109"/>
    <lineage>
        <taxon>Eukaryota</taxon>
        <taxon>Viridiplantae</taxon>
        <taxon>Streptophyta</taxon>
        <taxon>Embryophyta</taxon>
        <taxon>Tracheophyta</taxon>
        <taxon>Spermatophyta</taxon>
        <taxon>Magnoliopsida</taxon>
        <taxon>eudicotyledons</taxon>
        <taxon>Gunneridae</taxon>
        <taxon>Pentapetalae</taxon>
        <taxon>asterids</taxon>
        <taxon>lamiids</taxon>
        <taxon>Solanales</taxon>
        <taxon>Solanaceae</taxon>
        <taxon>Solanoideae</taxon>
        <taxon>Solaneae</taxon>
        <taxon>Solanum</taxon>
    </lineage>
</organism>
<proteinExistence type="predicted"/>
<reference evidence="3 4" key="1">
    <citation type="submission" date="2020-09" db="EMBL/GenBank/DDBJ databases">
        <title>De no assembly of potato wild relative species, Solanum commersonii.</title>
        <authorList>
            <person name="Cho K."/>
        </authorList>
    </citation>
    <scope>NUCLEOTIDE SEQUENCE [LARGE SCALE GENOMIC DNA]</scope>
    <source>
        <strain evidence="3">LZ3.2</strain>
        <tissue evidence="3">Leaf</tissue>
    </source>
</reference>
<dbReference type="PANTHER" id="PTHR47319:SF10">
    <property type="entry name" value="CALCIUM-BINDING PROTEIN PBP1-LIKE"/>
    <property type="match status" value="1"/>
</dbReference>
<dbReference type="InterPro" id="IPR018247">
    <property type="entry name" value="EF_Hand_1_Ca_BS"/>
</dbReference>
<sequence length="158" mass="18146">MHMDLLSGQRLAKMYVGPKVKLQRGTRIRQPNGRFAWVSRKTNMVHLEFQDLLPIMARKLGGEGLINELCKGYRMLMDDEKGVITIDSLKKNSDLMGLQDFSEEELKNMIREGDMDGDGALDQIEFCILMFRLSPDLLLVAQQLLRKADQQQNIVHLK</sequence>
<dbReference type="Proteomes" id="UP000824120">
    <property type="component" value="Chromosome 2"/>
</dbReference>
<protein>
    <recommendedName>
        <fullName evidence="2">EF-hand domain-containing protein</fullName>
    </recommendedName>
</protein>
<feature type="domain" description="EF-hand" evidence="2">
    <location>
        <begin position="101"/>
        <end position="136"/>
    </location>
</feature>
<keyword evidence="1" id="KW-0106">Calcium</keyword>
<accession>A0A9J6ADK6</accession>